<dbReference type="EMBL" id="MK751338">
    <property type="protein sequence ID" value="QDF43972.1"/>
    <property type="molecule type" value="mRNA"/>
</dbReference>
<name>A0A4Y6GMS5_9ROSI</name>
<reference evidence="1" key="1">
    <citation type="submission" date="2019-04" db="EMBL/GenBank/DDBJ databases">
        <authorList>
            <person name="Islam M.R."/>
            <person name="Banu S."/>
        </authorList>
    </citation>
    <scope>NUCLEOTIDE SEQUENCE</scope>
    <source>
        <strain evidence="1">TDF-37</strain>
    </source>
</reference>
<evidence type="ECO:0000313" key="1">
    <source>
        <dbReference type="EMBL" id="QDF43972.1"/>
    </source>
</evidence>
<organism evidence="1">
    <name type="scientific">Aquilaria malaccensis</name>
    <dbReference type="NCBI Taxonomy" id="223753"/>
    <lineage>
        <taxon>Eukaryota</taxon>
        <taxon>Viridiplantae</taxon>
        <taxon>Streptophyta</taxon>
        <taxon>Embryophyta</taxon>
        <taxon>Tracheophyta</taxon>
        <taxon>Spermatophyta</taxon>
        <taxon>Magnoliopsida</taxon>
        <taxon>eudicotyledons</taxon>
        <taxon>Gunneridae</taxon>
        <taxon>Pentapetalae</taxon>
        <taxon>rosids</taxon>
        <taxon>malvids</taxon>
        <taxon>Malvales</taxon>
        <taxon>Thymelaeaceae</taxon>
        <taxon>Aquilaria</taxon>
    </lineage>
</organism>
<dbReference type="AlphaFoldDB" id="A0A4Y6GMS5"/>
<proteinExistence type="evidence at transcript level"/>
<protein>
    <submittedName>
        <fullName evidence="1">Uncharacterized protein</fullName>
    </submittedName>
</protein>
<accession>A0A4Y6GMS5</accession>
<sequence>MLQIIYYNSRGSGTWGFATSITVISKVAGSPSRCLLKF</sequence>